<dbReference type="Proteomes" id="UP001556098">
    <property type="component" value="Unassembled WGS sequence"/>
</dbReference>
<comment type="caution">
    <text evidence="1">The sequence shown here is derived from an EMBL/GenBank/DDBJ whole genome shotgun (WGS) entry which is preliminary data.</text>
</comment>
<dbReference type="EMBL" id="JBFNXX010000006">
    <property type="protein sequence ID" value="MEW9920092.1"/>
    <property type="molecule type" value="Genomic_DNA"/>
</dbReference>
<keyword evidence="2" id="KW-1185">Reference proteome</keyword>
<evidence type="ECO:0000313" key="1">
    <source>
        <dbReference type="EMBL" id="MEW9920092.1"/>
    </source>
</evidence>
<dbReference type="RefSeq" id="WP_367877787.1">
    <property type="nucleotide sequence ID" value="NZ_JBFNXX010000006.1"/>
</dbReference>
<organism evidence="1 2">
    <name type="scientific">Sulfitobacter sediminis</name>
    <dbReference type="NCBI Taxonomy" id="3234186"/>
    <lineage>
        <taxon>Bacteria</taxon>
        <taxon>Pseudomonadati</taxon>
        <taxon>Pseudomonadota</taxon>
        <taxon>Alphaproteobacteria</taxon>
        <taxon>Rhodobacterales</taxon>
        <taxon>Roseobacteraceae</taxon>
        <taxon>Sulfitobacter</taxon>
    </lineage>
</organism>
<sequence length="82" mass="9298">MSETLEEMEAALKKYHAKITSDFYTSAEIAEVPGSLSIRGYFGPLMTTSLKGNASDEDFREHVEKAVAEYRKVPLFRHVEDK</sequence>
<reference evidence="1 2" key="1">
    <citation type="submission" date="2024-07" db="EMBL/GenBank/DDBJ databases">
        <title>Marimonas sp.nov., isolated from tidal-flat sediment.</title>
        <authorList>
            <person name="Jayan J.N."/>
            <person name="Lee S.S."/>
        </authorList>
    </citation>
    <scope>NUCLEOTIDE SEQUENCE [LARGE SCALE GENOMIC DNA]</scope>
    <source>
        <strain evidence="1 2">MJW-29</strain>
    </source>
</reference>
<gene>
    <name evidence="1" type="ORF">AB2B41_10785</name>
</gene>
<accession>A0ABV3RM97</accession>
<evidence type="ECO:0000313" key="2">
    <source>
        <dbReference type="Proteomes" id="UP001556098"/>
    </source>
</evidence>
<proteinExistence type="predicted"/>
<protein>
    <submittedName>
        <fullName evidence="1">Uncharacterized protein</fullName>
    </submittedName>
</protein>
<name>A0ABV3RM97_9RHOB</name>